<keyword evidence="2" id="KW-0472">Membrane</keyword>
<evidence type="ECO:0000256" key="1">
    <source>
        <dbReference type="SAM" id="MobiDB-lite"/>
    </source>
</evidence>
<dbReference type="Proteomes" id="UP000636010">
    <property type="component" value="Unassembled WGS sequence"/>
</dbReference>
<reference evidence="6" key="3">
    <citation type="journal article" date="2019" name="Int. J. Syst. Evol. Microbiol.">
        <title>The Global Catalogue of Microorganisms (GCM) 10K type strain sequencing project: providing services to taxonomists for standard genome sequencing and annotation.</title>
        <authorList>
            <consortium name="The Broad Institute Genomics Platform"/>
            <consortium name="The Broad Institute Genome Sequencing Center for Infectious Disease"/>
            <person name="Wu L."/>
            <person name="Ma J."/>
        </authorList>
    </citation>
    <scope>NUCLEOTIDE SEQUENCE [LARGE SCALE GENOMIC DNA]</scope>
    <source>
        <strain evidence="6">CGMCC 1.10832</strain>
    </source>
</reference>
<protein>
    <submittedName>
        <fullName evidence="4">Uncharacterized protein</fullName>
    </submittedName>
</protein>
<keyword evidence="6" id="KW-1185">Reference proteome</keyword>
<feature type="region of interest" description="Disordered" evidence="1">
    <location>
        <begin position="28"/>
        <end position="47"/>
    </location>
</feature>
<keyword evidence="2" id="KW-1133">Transmembrane helix</keyword>
<keyword evidence="2" id="KW-0812">Transmembrane</keyword>
<reference evidence="4 5" key="2">
    <citation type="submission" date="2018-03" db="EMBL/GenBank/DDBJ databases">
        <title>Cross-interface Injection: A General Nanoliter Liquid Handling Method Applied to Single Cells Genome Amplification Automated Nanoliter Liquid Handling Applied to Single Cell Multiple Displacement Amplification.</title>
        <authorList>
            <person name="Yun J."/>
            <person name="Xu P."/>
            <person name="Xu J."/>
            <person name="Dai X."/>
            <person name="Wang Y."/>
            <person name="Zheng X."/>
            <person name="Cao C."/>
            <person name="Yi Q."/>
            <person name="Zhu Y."/>
            <person name="Wang L."/>
            <person name="Dong Z."/>
            <person name="Huang Y."/>
            <person name="Huang L."/>
            <person name="Du W."/>
        </authorList>
    </citation>
    <scope>NUCLEOTIDE SEQUENCE [LARGE SCALE GENOMIC DNA]</scope>
    <source>
        <strain evidence="4 5">Z-D1-2</strain>
    </source>
</reference>
<evidence type="ECO:0000313" key="3">
    <source>
        <dbReference type="EMBL" id="GGC52979.1"/>
    </source>
</evidence>
<comment type="caution">
    <text evidence="4">The sequence shown here is derived from an EMBL/GenBank/DDBJ whole genome shotgun (WGS) entry which is preliminary data.</text>
</comment>
<evidence type="ECO:0000313" key="5">
    <source>
        <dbReference type="Proteomes" id="UP000240608"/>
    </source>
</evidence>
<evidence type="ECO:0000313" key="4">
    <source>
        <dbReference type="EMBL" id="PTB97769.1"/>
    </source>
</evidence>
<reference evidence="3" key="4">
    <citation type="submission" date="2024-05" db="EMBL/GenBank/DDBJ databases">
        <authorList>
            <person name="Sun Q."/>
            <person name="Zhou Y."/>
        </authorList>
    </citation>
    <scope>NUCLEOTIDE SEQUENCE</scope>
    <source>
        <strain evidence="3">CGMCC 1.10832</strain>
    </source>
</reference>
<reference evidence="3" key="1">
    <citation type="journal article" date="2014" name="Int. J. Syst. Evol. Microbiol.">
        <title>Complete genome of a new Firmicutes species belonging to the dominant human colonic microbiota ('Ruminococcus bicirculans') reveals two chromosomes and a selective capacity to utilize plant glucans.</title>
        <authorList>
            <consortium name="NISC Comparative Sequencing Program"/>
            <person name="Wegmann U."/>
            <person name="Louis P."/>
            <person name="Goesmann A."/>
            <person name="Henrissat B."/>
            <person name="Duncan S.H."/>
            <person name="Flint H.J."/>
        </authorList>
    </citation>
    <scope>NUCLEOTIDE SEQUENCE</scope>
    <source>
        <strain evidence="3">CGMCC 1.10832</strain>
    </source>
</reference>
<evidence type="ECO:0000256" key="2">
    <source>
        <dbReference type="SAM" id="Phobius"/>
    </source>
</evidence>
<dbReference type="EMBL" id="PYVU01000006">
    <property type="protein sequence ID" value="PTB97769.1"/>
    <property type="molecule type" value="Genomic_DNA"/>
</dbReference>
<name>A0A2T4DVC9_9BACT</name>
<organism evidence="4 5">
    <name type="scientific">Marivirga lumbricoides</name>
    <dbReference type="NCBI Taxonomy" id="1046115"/>
    <lineage>
        <taxon>Bacteria</taxon>
        <taxon>Pseudomonadati</taxon>
        <taxon>Bacteroidota</taxon>
        <taxon>Cytophagia</taxon>
        <taxon>Cytophagales</taxon>
        <taxon>Marivirgaceae</taxon>
        <taxon>Marivirga</taxon>
    </lineage>
</organism>
<feature type="transmembrane region" description="Helical" evidence="2">
    <location>
        <begin position="6"/>
        <end position="23"/>
    </location>
</feature>
<gene>
    <name evidence="4" type="ORF">C9994_01515</name>
    <name evidence="3" type="ORF">GCM10011506_43280</name>
</gene>
<sequence length="67" mass="7781">MKKSKVFLIIAAVFMAIVFYVIYDMASKTTFPGGNKKKEQTKSTQDSIYKDTMQVEIKRDEPNRKKD</sequence>
<evidence type="ECO:0000313" key="6">
    <source>
        <dbReference type="Proteomes" id="UP000636010"/>
    </source>
</evidence>
<dbReference type="RefSeq" id="WP_188467425.1">
    <property type="nucleotide sequence ID" value="NZ_BAABHU010000017.1"/>
</dbReference>
<dbReference type="AlphaFoldDB" id="A0A2T4DVC9"/>
<proteinExistence type="predicted"/>
<accession>A0A2T4DVC9</accession>
<dbReference type="Proteomes" id="UP000240608">
    <property type="component" value="Unassembled WGS sequence"/>
</dbReference>
<dbReference type="EMBL" id="BMEC01000017">
    <property type="protein sequence ID" value="GGC52979.1"/>
    <property type="molecule type" value="Genomic_DNA"/>
</dbReference>